<protein>
    <submittedName>
        <fullName evidence="1">Uncharacterized protein</fullName>
    </submittedName>
</protein>
<reference evidence="1" key="1">
    <citation type="submission" date="2020-01" db="EMBL/GenBank/DDBJ databases">
        <authorList>
            <person name="Meier V. D."/>
            <person name="Meier V D."/>
        </authorList>
    </citation>
    <scope>NUCLEOTIDE SEQUENCE</scope>
    <source>
        <strain evidence="1">HLG_WM_MAG_05</strain>
    </source>
</reference>
<gene>
    <name evidence="1" type="ORF">HELGO_WM4680</name>
</gene>
<dbReference type="EMBL" id="CACVAU010000050">
    <property type="protein sequence ID" value="CAA6816605.1"/>
    <property type="molecule type" value="Genomic_DNA"/>
</dbReference>
<organism evidence="1">
    <name type="scientific">uncultured Sulfurovum sp</name>
    <dbReference type="NCBI Taxonomy" id="269237"/>
    <lineage>
        <taxon>Bacteria</taxon>
        <taxon>Pseudomonadati</taxon>
        <taxon>Campylobacterota</taxon>
        <taxon>Epsilonproteobacteria</taxon>
        <taxon>Campylobacterales</taxon>
        <taxon>Sulfurovaceae</taxon>
        <taxon>Sulfurovum</taxon>
        <taxon>environmental samples</taxon>
    </lineage>
</organism>
<proteinExistence type="predicted"/>
<sequence>MRIMGRKEILMNTKWDEFEMGTCRLFVNFFNQYIPFIFFQEHKPIPGISDRMIIALNQVMALDKVEQDFDFSELGTDKVKEIHLDQENDDLKGIYAEIIMDTTSGDYVSLIVRDGKVISVDKDGTYFEALQED</sequence>
<accession>A0A6S6TBX4</accession>
<name>A0A6S6TBX4_9BACT</name>
<dbReference type="AlphaFoldDB" id="A0A6S6TBX4"/>
<evidence type="ECO:0000313" key="1">
    <source>
        <dbReference type="EMBL" id="CAA6816605.1"/>
    </source>
</evidence>